<evidence type="ECO:0000313" key="2">
    <source>
        <dbReference type="EMBL" id="ANJ26678.1"/>
    </source>
</evidence>
<organism evidence="2 3">
    <name type="scientific">Agromyces aureus</name>
    <dbReference type="NCBI Taxonomy" id="453304"/>
    <lineage>
        <taxon>Bacteria</taxon>
        <taxon>Bacillati</taxon>
        <taxon>Actinomycetota</taxon>
        <taxon>Actinomycetes</taxon>
        <taxon>Micrococcales</taxon>
        <taxon>Microbacteriaceae</taxon>
        <taxon>Agromyces</taxon>
    </lineage>
</organism>
<reference evidence="3" key="2">
    <citation type="submission" date="2016-01" db="EMBL/GenBank/DDBJ databases">
        <title>Complete genome sequence of Agromyces aureus AR33T and comparison with related organisms.</title>
        <authorList>
            <person name="Corretto E."/>
            <person name="Antonielli L."/>
            <person name="Sessitsch A."/>
            <person name="Brader G."/>
        </authorList>
    </citation>
    <scope>NUCLEOTIDE SEQUENCE [LARGE SCALE GENOMIC DNA]</scope>
    <source>
        <strain evidence="3">AR33</strain>
    </source>
</reference>
<reference evidence="2 3" key="1">
    <citation type="journal article" date="2016" name="Int. J. Syst. Evol. Microbiol.">
        <title>Agromyces aureus sp. nov., isolated from the rhizosphere of Salix caprea L. grown in a heavy-metal-contaminated soil.</title>
        <authorList>
            <person name="Corretto E."/>
            <person name="Antonielli L."/>
            <person name="Sessitsch A."/>
            <person name="Compant S."/>
            <person name="Gorfer M."/>
            <person name="Kuffner M."/>
            <person name="Brader G."/>
        </authorList>
    </citation>
    <scope>NUCLEOTIDE SEQUENCE [LARGE SCALE GENOMIC DNA]</scope>
    <source>
        <strain evidence="2 3">AR33</strain>
    </source>
</reference>
<dbReference type="OrthoDB" id="5116782at2"/>
<dbReference type="STRING" id="453304.ATC03_08090"/>
<protein>
    <submittedName>
        <fullName evidence="2">Uncharacterized protein</fullName>
    </submittedName>
</protein>
<dbReference type="KEGG" id="agy:ATC03_08090"/>
<evidence type="ECO:0000256" key="1">
    <source>
        <dbReference type="SAM" id="Phobius"/>
    </source>
</evidence>
<gene>
    <name evidence="2" type="ORF">ATC03_08090</name>
</gene>
<dbReference type="EMBL" id="CP013979">
    <property type="protein sequence ID" value="ANJ26678.1"/>
    <property type="molecule type" value="Genomic_DNA"/>
</dbReference>
<dbReference type="AlphaFoldDB" id="A0A191WEQ7"/>
<keyword evidence="3" id="KW-1185">Reference proteome</keyword>
<keyword evidence="1" id="KW-1133">Transmembrane helix</keyword>
<proteinExistence type="predicted"/>
<evidence type="ECO:0000313" key="3">
    <source>
        <dbReference type="Proteomes" id="UP000078437"/>
    </source>
</evidence>
<dbReference type="RefSeq" id="WP_084003387.1">
    <property type="nucleotide sequence ID" value="NZ_CP013979.1"/>
</dbReference>
<dbReference type="Proteomes" id="UP000078437">
    <property type="component" value="Chromosome"/>
</dbReference>
<sequence length="134" mass="13749">MSTVPVAPEPGVPVPTDAAADLAADGSTRGRSLPTWLDVSLAVLFGLFYAYDVWEVVESIVQLLGLGLSFSGGGWAVMIVALVAPLACFAAAFALGRRRGVLARIALYFTGLAVSAALFLSLTVLLGQIGGVVV</sequence>
<keyword evidence="1" id="KW-0472">Membrane</keyword>
<keyword evidence="1" id="KW-0812">Transmembrane</keyword>
<feature type="transmembrane region" description="Helical" evidence="1">
    <location>
        <begin position="74"/>
        <end position="95"/>
    </location>
</feature>
<name>A0A191WEQ7_9MICO</name>
<accession>A0A191WEQ7</accession>
<feature type="transmembrane region" description="Helical" evidence="1">
    <location>
        <begin position="107"/>
        <end position="129"/>
    </location>
</feature>